<dbReference type="PANTHER" id="PTHR37162:SF1">
    <property type="entry name" value="BED-TYPE DOMAIN-CONTAINING PROTEIN"/>
    <property type="match status" value="1"/>
</dbReference>
<gene>
    <name evidence="1" type="ORF">DIATSA_LOCUS10184</name>
</gene>
<evidence type="ECO:0000313" key="1">
    <source>
        <dbReference type="EMBL" id="CAG9792674.1"/>
    </source>
</evidence>
<dbReference type="SUPFAM" id="SSF53098">
    <property type="entry name" value="Ribonuclease H-like"/>
    <property type="match status" value="1"/>
</dbReference>
<evidence type="ECO:0000313" key="2">
    <source>
        <dbReference type="Proteomes" id="UP001153714"/>
    </source>
</evidence>
<dbReference type="InterPro" id="IPR012337">
    <property type="entry name" value="RNaseH-like_sf"/>
</dbReference>
<dbReference type="Proteomes" id="UP001153714">
    <property type="component" value="Chromosome 5"/>
</dbReference>
<accession>A0A9N9R8T2</accession>
<sequence>MMKKVGVDSDGIRIMHLHRTKCSYIIKNCLSPHFKHDLKQDIGSGKFSLLLDESTDISITKYLGLVIIYYSLKAKKITTSFLKLAPLTECTADGIVSALKDTLIEFGLDCKNMSGIGTDNASVMTGINNGVHAKLKTDIPGLVLARCVCHSIQLAVSHDSEGTIPRNLEFMISETYNWFSQSSTRQAEYRELYKTINEGHDPLKIVRACQTRWLSIHSAVERILKQWCELKTHFEISSRNYTAELLYRIYRDDINLALISFLCPILEELQRVNARIGIIGLKGFTFQANNADPCKLFKDLTTLLRFLVAKIIIPRPQVNPLTINVENYLDPKPYLGYGFEKKIREMSLINEQTVKLENRSRVLTATIVRKLRYTIPKCQ</sequence>
<keyword evidence="2" id="KW-1185">Reference proteome</keyword>
<protein>
    <recommendedName>
        <fullName evidence="3">DUF4371 domain-containing protein</fullName>
    </recommendedName>
</protein>
<dbReference type="EMBL" id="OU893336">
    <property type="protein sequence ID" value="CAG9792674.1"/>
    <property type="molecule type" value="Genomic_DNA"/>
</dbReference>
<reference evidence="1" key="1">
    <citation type="submission" date="2021-12" db="EMBL/GenBank/DDBJ databases">
        <authorList>
            <person name="King R."/>
        </authorList>
    </citation>
    <scope>NUCLEOTIDE SEQUENCE</scope>
</reference>
<dbReference type="AlphaFoldDB" id="A0A9N9R8T2"/>
<reference evidence="1" key="2">
    <citation type="submission" date="2022-10" db="EMBL/GenBank/DDBJ databases">
        <authorList>
            <consortium name="ENA_rothamsted_submissions"/>
            <consortium name="culmorum"/>
            <person name="King R."/>
        </authorList>
    </citation>
    <scope>NUCLEOTIDE SEQUENCE</scope>
</reference>
<name>A0A9N9R8T2_9NEOP</name>
<evidence type="ECO:0008006" key="3">
    <source>
        <dbReference type="Google" id="ProtNLM"/>
    </source>
</evidence>
<dbReference type="OrthoDB" id="10023262at2759"/>
<organism evidence="1 2">
    <name type="scientific">Diatraea saccharalis</name>
    <name type="common">sugarcane borer</name>
    <dbReference type="NCBI Taxonomy" id="40085"/>
    <lineage>
        <taxon>Eukaryota</taxon>
        <taxon>Metazoa</taxon>
        <taxon>Ecdysozoa</taxon>
        <taxon>Arthropoda</taxon>
        <taxon>Hexapoda</taxon>
        <taxon>Insecta</taxon>
        <taxon>Pterygota</taxon>
        <taxon>Neoptera</taxon>
        <taxon>Endopterygota</taxon>
        <taxon>Lepidoptera</taxon>
        <taxon>Glossata</taxon>
        <taxon>Ditrysia</taxon>
        <taxon>Pyraloidea</taxon>
        <taxon>Crambidae</taxon>
        <taxon>Crambinae</taxon>
        <taxon>Diatraea</taxon>
    </lineage>
</organism>
<dbReference type="PANTHER" id="PTHR37162">
    <property type="entry name" value="HAT FAMILY DIMERISATION DOMAINCONTAINING PROTEIN-RELATED"/>
    <property type="match status" value="1"/>
</dbReference>
<proteinExistence type="predicted"/>